<evidence type="ECO:0000313" key="3">
    <source>
        <dbReference type="EMBL" id="CAE0359359.1"/>
    </source>
</evidence>
<proteinExistence type="predicted"/>
<organism evidence="3">
    <name type="scientific">Aureoumbra lagunensis</name>
    <dbReference type="NCBI Taxonomy" id="44058"/>
    <lineage>
        <taxon>Eukaryota</taxon>
        <taxon>Sar</taxon>
        <taxon>Stramenopiles</taxon>
        <taxon>Ochrophyta</taxon>
        <taxon>Pelagophyceae</taxon>
        <taxon>Pelagomonadales</taxon>
        <taxon>Aureoumbra</taxon>
    </lineage>
</organism>
<reference evidence="3" key="1">
    <citation type="submission" date="2021-01" db="EMBL/GenBank/DDBJ databases">
        <authorList>
            <person name="Corre E."/>
            <person name="Pelletier E."/>
            <person name="Niang G."/>
            <person name="Scheremetjew M."/>
            <person name="Finn R."/>
            <person name="Kale V."/>
            <person name="Holt S."/>
            <person name="Cochrane G."/>
            <person name="Meng A."/>
            <person name="Brown T."/>
            <person name="Cohen L."/>
        </authorList>
    </citation>
    <scope>NUCLEOTIDE SEQUENCE</scope>
    <source>
        <strain evidence="3">CCMP1510</strain>
    </source>
</reference>
<keyword evidence="2" id="KW-0732">Signal</keyword>
<dbReference type="AlphaFoldDB" id="A0A7S3NGN2"/>
<accession>A0A7S3NGN2</accession>
<feature type="signal peptide" evidence="2">
    <location>
        <begin position="1"/>
        <end position="15"/>
    </location>
</feature>
<sequence>MKFTLALCLVASVAAFTGPQSSVRPIQAPAVQSPVAPAALAGVLPAVLAAQPAGAALPDVAGVPGALILTGFPLIVAATVALLVIGPGALQQLQRVFSGQSSKYMKGDY</sequence>
<feature type="chain" id="PRO_5030840083" evidence="2">
    <location>
        <begin position="16"/>
        <end position="109"/>
    </location>
</feature>
<keyword evidence="1" id="KW-1133">Transmembrane helix</keyword>
<gene>
    <name evidence="3" type="ORF">ALAG00032_LOCUS87</name>
</gene>
<name>A0A7S3NGN2_9STRA</name>
<dbReference type="EMBL" id="HBIJ01000111">
    <property type="protein sequence ID" value="CAE0359359.1"/>
    <property type="molecule type" value="Transcribed_RNA"/>
</dbReference>
<keyword evidence="1" id="KW-0472">Membrane</keyword>
<evidence type="ECO:0000256" key="2">
    <source>
        <dbReference type="SAM" id="SignalP"/>
    </source>
</evidence>
<feature type="transmembrane region" description="Helical" evidence="1">
    <location>
        <begin position="66"/>
        <end position="85"/>
    </location>
</feature>
<protein>
    <submittedName>
        <fullName evidence="3">Uncharacterized protein</fullName>
    </submittedName>
</protein>
<evidence type="ECO:0000256" key="1">
    <source>
        <dbReference type="SAM" id="Phobius"/>
    </source>
</evidence>
<keyword evidence="1" id="KW-0812">Transmembrane</keyword>